<evidence type="ECO:0000256" key="1">
    <source>
        <dbReference type="ARBA" id="ARBA00000900"/>
    </source>
</evidence>
<dbReference type="PROSITE" id="PS50089">
    <property type="entry name" value="ZF_RING_2"/>
    <property type="match status" value="1"/>
</dbReference>
<accession>A0AAD7UIV6</accession>
<dbReference type="InterPro" id="IPR001841">
    <property type="entry name" value="Znf_RING"/>
</dbReference>
<comment type="pathway">
    <text evidence="3">Protein modification; protein ubiquitination.</text>
</comment>
<evidence type="ECO:0000256" key="7">
    <source>
        <dbReference type="ARBA" id="ARBA00022771"/>
    </source>
</evidence>
<keyword evidence="7 11" id="KW-0863">Zinc-finger</keyword>
<feature type="domain" description="RING-type" evidence="12">
    <location>
        <begin position="7"/>
        <end position="46"/>
    </location>
</feature>
<name>A0AAD7UIV6_9STRA</name>
<gene>
    <name evidence="13" type="ORF">CTAYLR_008723</name>
</gene>
<dbReference type="PANTHER" id="PTHR12313">
    <property type="entry name" value="E3 UBIQUITIN-PROTEIN LIGASE RNF5-RELATED"/>
    <property type="match status" value="1"/>
</dbReference>
<comment type="catalytic activity">
    <reaction evidence="1">
        <text>S-ubiquitinyl-[E2 ubiquitin-conjugating enzyme]-L-cysteine + [acceptor protein]-L-lysine = [E2 ubiquitin-conjugating enzyme]-L-cysteine + N(6)-ubiquitinyl-[acceptor protein]-L-lysine.</text>
        <dbReference type="EC" id="2.3.2.27"/>
    </reaction>
</comment>
<dbReference type="Pfam" id="PF13639">
    <property type="entry name" value="zf-RING_2"/>
    <property type="match status" value="1"/>
</dbReference>
<comment type="caution">
    <text evidence="13">The sequence shown here is derived from an EMBL/GenBank/DDBJ whole genome shotgun (WGS) entry which is preliminary data.</text>
</comment>
<keyword evidence="6" id="KW-0479">Metal-binding</keyword>
<dbReference type="GO" id="GO:0005783">
    <property type="term" value="C:endoplasmic reticulum"/>
    <property type="evidence" value="ECO:0007669"/>
    <property type="project" value="InterPro"/>
</dbReference>
<evidence type="ECO:0000313" key="13">
    <source>
        <dbReference type="EMBL" id="KAJ8608627.1"/>
    </source>
</evidence>
<dbReference type="GO" id="GO:0006511">
    <property type="term" value="P:ubiquitin-dependent protein catabolic process"/>
    <property type="evidence" value="ECO:0007669"/>
    <property type="project" value="InterPro"/>
</dbReference>
<evidence type="ECO:0000256" key="10">
    <source>
        <dbReference type="ARBA" id="ARBA00023136"/>
    </source>
</evidence>
<evidence type="ECO:0000313" key="14">
    <source>
        <dbReference type="Proteomes" id="UP001230188"/>
    </source>
</evidence>
<evidence type="ECO:0000256" key="9">
    <source>
        <dbReference type="ARBA" id="ARBA00022833"/>
    </source>
</evidence>
<keyword evidence="14" id="KW-1185">Reference proteome</keyword>
<evidence type="ECO:0000256" key="6">
    <source>
        <dbReference type="ARBA" id="ARBA00022723"/>
    </source>
</evidence>
<evidence type="ECO:0000259" key="12">
    <source>
        <dbReference type="PROSITE" id="PS50089"/>
    </source>
</evidence>
<keyword evidence="10" id="KW-0472">Membrane</keyword>
<dbReference type="Proteomes" id="UP001230188">
    <property type="component" value="Unassembled WGS sequence"/>
</dbReference>
<dbReference type="SMART" id="SM00184">
    <property type="entry name" value="RING"/>
    <property type="match status" value="1"/>
</dbReference>
<keyword evidence="5" id="KW-0808">Transferase</keyword>
<sequence>MSEEYACAVCLESDIDDPVVTACGHLYCWTCLDRWLEGHTRCPVCSANVDREEVTPLYVGRSAKRPPTKPHRLDLPFPSLFGLHLRCLLHPPDAAKLDPTMTAWTSLTAVAVFFMLVFL</sequence>
<dbReference type="InterPro" id="IPR045103">
    <property type="entry name" value="RNF5/RNF185-like"/>
</dbReference>
<evidence type="ECO:0000256" key="11">
    <source>
        <dbReference type="PROSITE-ProRule" id="PRU00175"/>
    </source>
</evidence>
<dbReference type="Gene3D" id="3.30.40.10">
    <property type="entry name" value="Zinc/RING finger domain, C3HC4 (zinc finger)"/>
    <property type="match status" value="1"/>
</dbReference>
<dbReference type="EMBL" id="JAQMWT010000164">
    <property type="protein sequence ID" value="KAJ8608627.1"/>
    <property type="molecule type" value="Genomic_DNA"/>
</dbReference>
<evidence type="ECO:0000256" key="8">
    <source>
        <dbReference type="ARBA" id="ARBA00022786"/>
    </source>
</evidence>
<dbReference type="InterPro" id="IPR017907">
    <property type="entry name" value="Znf_RING_CS"/>
</dbReference>
<evidence type="ECO:0000256" key="5">
    <source>
        <dbReference type="ARBA" id="ARBA00022679"/>
    </source>
</evidence>
<reference evidence="13" key="1">
    <citation type="submission" date="2023-01" db="EMBL/GenBank/DDBJ databases">
        <title>Metagenome sequencing of chrysophaentin producing Chrysophaeum taylorii.</title>
        <authorList>
            <person name="Davison J."/>
            <person name="Bewley C."/>
        </authorList>
    </citation>
    <scope>NUCLEOTIDE SEQUENCE</scope>
    <source>
        <strain evidence="13">NIES-1699</strain>
    </source>
</reference>
<protein>
    <recommendedName>
        <fullName evidence="4">RING-type E3 ubiquitin transferase</fullName>
        <ecNumber evidence="4">2.3.2.27</ecNumber>
    </recommendedName>
</protein>
<dbReference type="InterPro" id="IPR013083">
    <property type="entry name" value="Znf_RING/FYVE/PHD"/>
</dbReference>
<dbReference type="GO" id="GO:0061630">
    <property type="term" value="F:ubiquitin protein ligase activity"/>
    <property type="evidence" value="ECO:0007669"/>
    <property type="project" value="UniProtKB-EC"/>
</dbReference>
<keyword evidence="8" id="KW-0833">Ubl conjugation pathway</keyword>
<evidence type="ECO:0000256" key="4">
    <source>
        <dbReference type="ARBA" id="ARBA00012483"/>
    </source>
</evidence>
<keyword evidence="9" id="KW-0862">Zinc</keyword>
<evidence type="ECO:0000256" key="2">
    <source>
        <dbReference type="ARBA" id="ARBA00004308"/>
    </source>
</evidence>
<dbReference type="AlphaFoldDB" id="A0AAD7UIV6"/>
<proteinExistence type="predicted"/>
<evidence type="ECO:0000256" key="3">
    <source>
        <dbReference type="ARBA" id="ARBA00004906"/>
    </source>
</evidence>
<dbReference type="GO" id="GO:0008270">
    <property type="term" value="F:zinc ion binding"/>
    <property type="evidence" value="ECO:0007669"/>
    <property type="project" value="UniProtKB-KW"/>
</dbReference>
<dbReference type="EC" id="2.3.2.27" evidence="4"/>
<dbReference type="SUPFAM" id="SSF57850">
    <property type="entry name" value="RING/U-box"/>
    <property type="match status" value="1"/>
</dbReference>
<dbReference type="PROSITE" id="PS00518">
    <property type="entry name" value="ZF_RING_1"/>
    <property type="match status" value="1"/>
</dbReference>
<comment type="subcellular location">
    <subcellularLocation>
        <location evidence="2">Endomembrane system</location>
    </subcellularLocation>
</comment>
<organism evidence="13 14">
    <name type="scientific">Chrysophaeum taylorii</name>
    <dbReference type="NCBI Taxonomy" id="2483200"/>
    <lineage>
        <taxon>Eukaryota</taxon>
        <taxon>Sar</taxon>
        <taxon>Stramenopiles</taxon>
        <taxon>Ochrophyta</taxon>
        <taxon>Pelagophyceae</taxon>
        <taxon>Pelagomonadales</taxon>
        <taxon>Pelagomonadaceae</taxon>
        <taxon>Chrysophaeum</taxon>
    </lineage>
</organism>